<dbReference type="AlphaFoldDB" id="F2NTK8"/>
<reference evidence="1 2" key="1">
    <citation type="journal article" date="2011" name="Stand. Genomic Sci.">
        <title>Complete genome sequence of Treponema succinifaciens type strain (6091).</title>
        <authorList>
            <person name="Han C."/>
            <person name="Gronow S."/>
            <person name="Teshima H."/>
            <person name="Lapidus A."/>
            <person name="Nolan M."/>
            <person name="Lucas S."/>
            <person name="Hammon N."/>
            <person name="Deshpande S."/>
            <person name="Cheng J.F."/>
            <person name="Zeytun A."/>
            <person name="Tapia R."/>
            <person name="Goodwin L."/>
            <person name="Pitluck S."/>
            <person name="Liolios K."/>
            <person name="Pagani I."/>
            <person name="Ivanova N."/>
            <person name="Mavromatis K."/>
            <person name="Mikhailova N."/>
            <person name="Huntemann M."/>
            <person name="Pati A."/>
            <person name="Chen A."/>
            <person name="Palaniappan K."/>
            <person name="Land M."/>
            <person name="Hauser L."/>
            <person name="Brambilla E.M."/>
            <person name="Rohde M."/>
            <person name="Goker M."/>
            <person name="Woyke T."/>
            <person name="Bristow J."/>
            <person name="Eisen J.A."/>
            <person name="Markowitz V."/>
            <person name="Hugenholtz P."/>
            <person name="Kyrpides N.C."/>
            <person name="Klenk H.P."/>
            <person name="Detter J.C."/>
        </authorList>
    </citation>
    <scope>NUCLEOTIDE SEQUENCE [LARGE SCALE GENOMIC DNA]</scope>
    <source>
        <strain evidence="2">ATCC 33096 / DSM 2489 / 6091</strain>
    </source>
</reference>
<organism evidence="1 2">
    <name type="scientific">Treponema succinifaciens (strain ATCC 33096 / DSM 2489 / 6091)</name>
    <dbReference type="NCBI Taxonomy" id="869209"/>
    <lineage>
        <taxon>Bacteria</taxon>
        <taxon>Pseudomonadati</taxon>
        <taxon>Spirochaetota</taxon>
        <taxon>Spirochaetia</taxon>
        <taxon>Spirochaetales</taxon>
        <taxon>Treponemataceae</taxon>
        <taxon>Treponema</taxon>
    </lineage>
</organism>
<proteinExistence type="predicted"/>
<dbReference type="RefSeq" id="WP_013702250.1">
    <property type="nucleotide sequence ID" value="NC_015385.1"/>
</dbReference>
<dbReference type="HOGENOM" id="CLU_918094_0_0_12"/>
<protein>
    <recommendedName>
        <fullName evidence="3">Tetratricopeptide repeat protein</fullName>
    </recommendedName>
</protein>
<sequence>MQDTLENQRNLVQNTNMEISNSFRKFFSSALLIFSSSILFAQSKRPVVTGINAIQAENGKISISWILPKNDSDSISSFIIYRNKKPFTSYDQIEFSQPLVTIEKITDSYTDSPRDTSEYFYAVITMISENDKTQGNSEIYYDEQLDGKKSLKTETPVRLVLPGVNATTEGIKASAAIYLGQPSIKKTPQAKKEYEDKMREMPLPLVDVLGETSKPEETKISKSSRKKIQPLLKSKKEQTKVLPVYIFDEDLISPAGGDEYLLFEILRTSFIKKKYSDSIDALKKFLAQNRSKQVTDRANFYLGESYYYTGNFPSALTYFLSLEETYPELSRKWTESTLDNFSVETE</sequence>
<accession>F2NTK8</accession>
<dbReference type="GeneID" id="302999250"/>
<evidence type="ECO:0008006" key="3">
    <source>
        <dbReference type="Google" id="ProtNLM"/>
    </source>
</evidence>
<dbReference type="InterPro" id="IPR011990">
    <property type="entry name" value="TPR-like_helical_dom_sf"/>
</dbReference>
<evidence type="ECO:0000313" key="1">
    <source>
        <dbReference type="EMBL" id="AEB14997.1"/>
    </source>
</evidence>
<dbReference type="InterPro" id="IPR013783">
    <property type="entry name" value="Ig-like_fold"/>
</dbReference>
<name>F2NTK8_TRES6</name>
<gene>
    <name evidence="1" type="ordered locus">Tresu_2128</name>
</gene>
<dbReference type="SUPFAM" id="SSF48452">
    <property type="entry name" value="TPR-like"/>
    <property type="match status" value="1"/>
</dbReference>
<dbReference type="STRING" id="869209.Tresu_2128"/>
<keyword evidence="2" id="KW-1185">Reference proteome</keyword>
<dbReference type="OrthoDB" id="370759at2"/>
<dbReference type="Gene3D" id="2.60.40.10">
    <property type="entry name" value="Immunoglobulins"/>
    <property type="match status" value="1"/>
</dbReference>
<reference evidence="2" key="2">
    <citation type="submission" date="2011-04" db="EMBL/GenBank/DDBJ databases">
        <title>The complete genome of chromosome of Treponema succinifaciens DSM 2489.</title>
        <authorList>
            <person name="Lucas S."/>
            <person name="Copeland A."/>
            <person name="Lapidus A."/>
            <person name="Bruce D."/>
            <person name="Goodwin L."/>
            <person name="Pitluck S."/>
            <person name="Peters L."/>
            <person name="Kyrpides N."/>
            <person name="Mavromatis K."/>
            <person name="Ivanova N."/>
            <person name="Ovchinnikova G."/>
            <person name="Teshima H."/>
            <person name="Detter J.C."/>
            <person name="Tapia R."/>
            <person name="Han C."/>
            <person name="Land M."/>
            <person name="Hauser L."/>
            <person name="Markowitz V."/>
            <person name="Cheng J.-F."/>
            <person name="Hugenholtz P."/>
            <person name="Woyke T."/>
            <person name="Wu D."/>
            <person name="Gronow S."/>
            <person name="Wellnitz S."/>
            <person name="Brambilla E."/>
            <person name="Klenk H.-P."/>
            <person name="Eisen J.A."/>
        </authorList>
    </citation>
    <scope>NUCLEOTIDE SEQUENCE [LARGE SCALE GENOMIC DNA]</scope>
    <source>
        <strain evidence="2">ATCC 33096 / DSM 2489 / 6091</strain>
    </source>
</reference>
<evidence type="ECO:0000313" key="2">
    <source>
        <dbReference type="Proteomes" id="UP000006852"/>
    </source>
</evidence>
<dbReference type="KEGG" id="tsu:Tresu_2128"/>
<dbReference type="EMBL" id="CP002631">
    <property type="protein sequence ID" value="AEB14997.1"/>
    <property type="molecule type" value="Genomic_DNA"/>
</dbReference>
<dbReference type="Proteomes" id="UP000006852">
    <property type="component" value="Chromosome"/>
</dbReference>
<dbReference type="Gene3D" id="1.25.40.10">
    <property type="entry name" value="Tetratricopeptide repeat domain"/>
    <property type="match status" value="1"/>
</dbReference>
<dbReference type="eggNOG" id="COG1729">
    <property type="taxonomic scope" value="Bacteria"/>
</dbReference>